<evidence type="ECO:0000313" key="6">
    <source>
        <dbReference type="Proteomes" id="UP000523007"/>
    </source>
</evidence>
<keyword evidence="2" id="KW-0067">ATP-binding</keyword>
<proteinExistence type="predicted"/>
<dbReference type="AlphaFoldDB" id="A0A7W7RGP1"/>
<name>A0A7W7RGP1_9ACTN</name>
<feature type="domain" description="AMP-dependent synthetase/ligase" evidence="4">
    <location>
        <begin position="9"/>
        <end position="393"/>
    </location>
</feature>
<feature type="compositionally biased region" description="Low complexity" evidence="3">
    <location>
        <begin position="446"/>
        <end position="471"/>
    </location>
</feature>
<evidence type="ECO:0000256" key="2">
    <source>
        <dbReference type="ARBA" id="ARBA00022840"/>
    </source>
</evidence>
<dbReference type="PANTHER" id="PTHR43272:SF33">
    <property type="entry name" value="AMP-BINDING DOMAIN-CONTAINING PROTEIN-RELATED"/>
    <property type="match status" value="1"/>
</dbReference>
<dbReference type="Proteomes" id="UP000523007">
    <property type="component" value="Unassembled WGS sequence"/>
</dbReference>
<feature type="region of interest" description="Disordered" evidence="3">
    <location>
        <begin position="436"/>
        <end position="486"/>
    </location>
</feature>
<keyword evidence="6" id="KW-1185">Reference proteome</keyword>
<dbReference type="GO" id="GO:0016020">
    <property type="term" value="C:membrane"/>
    <property type="evidence" value="ECO:0007669"/>
    <property type="project" value="TreeGrafter"/>
</dbReference>
<dbReference type="Pfam" id="PF00501">
    <property type="entry name" value="AMP-binding"/>
    <property type="match status" value="1"/>
</dbReference>
<reference evidence="5 6" key="1">
    <citation type="submission" date="2020-08" db="EMBL/GenBank/DDBJ databases">
        <title>Sequencing the genomes of 1000 actinobacteria strains.</title>
        <authorList>
            <person name="Klenk H.-P."/>
        </authorList>
    </citation>
    <scope>NUCLEOTIDE SEQUENCE [LARGE SCALE GENOMIC DNA]</scope>
    <source>
        <strain evidence="5 6">DSM 102030</strain>
    </source>
</reference>
<dbReference type="RefSeq" id="WP_184578115.1">
    <property type="nucleotide sequence ID" value="NZ_JACHJT010000001.1"/>
</dbReference>
<dbReference type="GO" id="GO:0005524">
    <property type="term" value="F:ATP binding"/>
    <property type="evidence" value="ECO:0007669"/>
    <property type="project" value="UniProtKB-KW"/>
</dbReference>
<dbReference type="GO" id="GO:0004467">
    <property type="term" value="F:long-chain fatty acid-CoA ligase activity"/>
    <property type="evidence" value="ECO:0007669"/>
    <property type="project" value="UniProtKB-EC"/>
</dbReference>
<dbReference type="SUPFAM" id="SSF56801">
    <property type="entry name" value="Acetyl-CoA synthetase-like"/>
    <property type="match status" value="1"/>
</dbReference>
<keyword evidence="1" id="KW-0547">Nucleotide-binding</keyword>
<evidence type="ECO:0000259" key="4">
    <source>
        <dbReference type="Pfam" id="PF00501"/>
    </source>
</evidence>
<dbReference type="InterPro" id="IPR000873">
    <property type="entry name" value="AMP-dep_synth/lig_dom"/>
</dbReference>
<organism evidence="5 6">
    <name type="scientific">Lipingzhangella halophila</name>
    <dbReference type="NCBI Taxonomy" id="1783352"/>
    <lineage>
        <taxon>Bacteria</taxon>
        <taxon>Bacillati</taxon>
        <taxon>Actinomycetota</taxon>
        <taxon>Actinomycetes</taxon>
        <taxon>Streptosporangiales</taxon>
        <taxon>Nocardiopsidaceae</taxon>
        <taxon>Lipingzhangella</taxon>
    </lineage>
</organism>
<protein>
    <submittedName>
        <fullName evidence="5">Long-chain acyl-CoA synthetase</fullName>
        <ecNumber evidence="5">6.2.1.3</ecNumber>
    </submittedName>
</protein>
<dbReference type="EMBL" id="JACHJT010000001">
    <property type="protein sequence ID" value="MBB4931637.1"/>
    <property type="molecule type" value="Genomic_DNA"/>
</dbReference>
<dbReference type="InterPro" id="IPR042099">
    <property type="entry name" value="ANL_N_sf"/>
</dbReference>
<dbReference type="EC" id="6.2.1.3" evidence="5"/>
<evidence type="ECO:0000313" key="5">
    <source>
        <dbReference type="EMBL" id="MBB4931637.1"/>
    </source>
</evidence>
<accession>A0A7W7RGP1</accession>
<dbReference type="Gene3D" id="3.40.50.12780">
    <property type="entry name" value="N-terminal domain of ligase-like"/>
    <property type="match status" value="1"/>
</dbReference>
<sequence length="621" mass="66286">MFARKNADDRWERVSASEFLGEVTALAKGFIAAGISAGDRVVLVCGTRYEWVPVSFAIWAVGAVSVPVPSACSAARLRHVLRDCRPAAVVLEDGRHAGAVAGIQHELTDLGRTWRLDTVGLAGISRLGSYMESTAIRFRREETTREDPAAIMYPVRREVATRGAVLTHGNLLASAEGLLERLGPAVSEIPAGQATTVMSVPLADIHGHAALVACVLGRVRVGFPSRTAPLLWEMRLFRPTVLLATPSLLEEVHRGERARASEVGWDNLNTFDAATDLAVSFDESPRKGAWKRMSRVMYDWMYTRIRDVLGARVQVAVCAGPPLSERMDRFYGGAGIPVYQAFGTVEAGGVFVASGPGVRGAGTAGAALPGTEVRLGAAGEVYVRGPGVFPGYWDSPEASRAAFQDGWLATGVRAEMDEAGFLRVQEWVRPQASRLAPPRNTLASGPAALPAAPAAPAEPAVPAAEAPVRGAQGHGRGAAGPPESGVAGQVAALERRLCEHPLISQVMVVVEGRPYASALITLLREQVEYWRLVNGRPLSTPTAEIVSDPTLLREVQKVVHEANGVVSAEARVRAFHVLPEEFSVQSGVVLPSGELRRDVILRAFDEEIDGLYQVPDAGGRA</sequence>
<dbReference type="Pfam" id="PF23562">
    <property type="entry name" value="AMP-binding_C_3"/>
    <property type="match status" value="1"/>
</dbReference>
<keyword evidence="5" id="KW-0436">Ligase</keyword>
<gene>
    <name evidence="5" type="ORF">F4561_002457</name>
</gene>
<dbReference type="PANTHER" id="PTHR43272">
    <property type="entry name" value="LONG-CHAIN-FATTY-ACID--COA LIGASE"/>
    <property type="match status" value="1"/>
</dbReference>
<evidence type="ECO:0000256" key="3">
    <source>
        <dbReference type="SAM" id="MobiDB-lite"/>
    </source>
</evidence>
<evidence type="ECO:0000256" key="1">
    <source>
        <dbReference type="ARBA" id="ARBA00022741"/>
    </source>
</evidence>
<comment type="caution">
    <text evidence="5">The sequence shown here is derived from an EMBL/GenBank/DDBJ whole genome shotgun (WGS) entry which is preliminary data.</text>
</comment>